<keyword evidence="7" id="KW-0408">Iron</keyword>
<dbReference type="CDD" id="cd00207">
    <property type="entry name" value="fer2"/>
    <property type="match status" value="1"/>
</dbReference>
<dbReference type="PATRIC" id="fig|1653479.3.peg.4620"/>
<dbReference type="InterPro" id="IPR050415">
    <property type="entry name" value="MRET"/>
</dbReference>
<dbReference type="InterPro" id="IPR012675">
    <property type="entry name" value="Beta-grasp_dom_sf"/>
</dbReference>
<name>A0A143QRQ5_RHOFA</name>
<feature type="domain" description="FAD-binding FR-type" evidence="9">
    <location>
        <begin position="44"/>
        <end position="147"/>
    </location>
</feature>
<dbReference type="GO" id="GO:0046872">
    <property type="term" value="F:metal ion binding"/>
    <property type="evidence" value="ECO:0007669"/>
    <property type="project" value="UniProtKB-KW"/>
</dbReference>
<keyword evidence="5" id="KW-0274">FAD</keyword>
<sequence length="370" mass="40241">MTLQERPTRPTGSRKFSLLSLFEAMATPHALDRYLELVDPMTTVRDLRGEVTEIHRSTQDSLTLTIRPTRQWKGFQAGQFVQVGVVIDGVRQTRCYSPACSQYRKDGRIELTIKAHPEGLVSQYLHKNAHVGLVVSLSQADGTFKLPQPRPARTLLISGGSGITPVLSMLRSLLDEGYSSDLTFLHYAYTENDVAYKQELEKIAAEHDNVNLVFAYTEQTTGGDLHGFFGKEHLDAVAPWFADADTFLCGPPGLMKGVTSFFDDAGLGDRLHLEEFTPSFATVSDDVTGTTTFSGSDVAAENDGATLLEQAEGAGLSPANGCRMGICFTCTSVKKSGCTKNIKTGETDTESDKKIQLCVSVAVGDVDIDI</sequence>
<dbReference type="PRINTS" id="PR00371">
    <property type="entry name" value="FPNCR"/>
</dbReference>
<gene>
    <name evidence="10" type="ORF">A3Q41_04565</name>
</gene>
<dbReference type="InterPro" id="IPR001433">
    <property type="entry name" value="OxRdtase_FAD/NAD-bd"/>
</dbReference>
<keyword evidence="6" id="KW-0560">Oxidoreductase</keyword>
<keyword evidence="8" id="KW-0411">Iron-sulfur</keyword>
<dbReference type="Gene3D" id="2.40.30.10">
    <property type="entry name" value="Translation factors"/>
    <property type="match status" value="1"/>
</dbReference>
<evidence type="ECO:0000256" key="8">
    <source>
        <dbReference type="ARBA" id="ARBA00023014"/>
    </source>
</evidence>
<evidence type="ECO:0000259" key="9">
    <source>
        <dbReference type="PROSITE" id="PS51384"/>
    </source>
</evidence>
<dbReference type="InterPro" id="IPR008333">
    <property type="entry name" value="Cbr1-like_FAD-bd_dom"/>
</dbReference>
<dbReference type="GO" id="GO:0016491">
    <property type="term" value="F:oxidoreductase activity"/>
    <property type="evidence" value="ECO:0007669"/>
    <property type="project" value="UniProtKB-KW"/>
</dbReference>
<dbReference type="SUPFAM" id="SSF63380">
    <property type="entry name" value="Riboflavin synthase domain-like"/>
    <property type="match status" value="1"/>
</dbReference>
<dbReference type="InterPro" id="IPR039261">
    <property type="entry name" value="FNR_nucleotide-bd"/>
</dbReference>
<dbReference type="InterPro" id="IPR001709">
    <property type="entry name" value="Flavoprot_Pyr_Nucl_cyt_Rdtase"/>
</dbReference>
<dbReference type="RefSeq" id="WP_048318580.1">
    <property type="nucleotide sequence ID" value="NZ_CP015220.1"/>
</dbReference>
<dbReference type="SUPFAM" id="SSF52343">
    <property type="entry name" value="Ferredoxin reductase-like, C-terminal NADP-linked domain"/>
    <property type="match status" value="1"/>
</dbReference>
<dbReference type="InterPro" id="IPR017927">
    <property type="entry name" value="FAD-bd_FR_type"/>
</dbReference>
<evidence type="ECO:0000256" key="4">
    <source>
        <dbReference type="ARBA" id="ARBA00022723"/>
    </source>
</evidence>
<organism evidence="10 11">
    <name type="scientific">Rhodococcoides fascians</name>
    <name type="common">Rhodococcus fascians</name>
    <dbReference type="NCBI Taxonomy" id="1828"/>
    <lineage>
        <taxon>Bacteria</taxon>
        <taxon>Bacillati</taxon>
        <taxon>Actinomycetota</taxon>
        <taxon>Actinomycetes</taxon>
        <taxon>Mycobacteriales</taxon>
        <taxon>Nocardiaceae</taxon>
        <taxon>Rhodococcoides</taxon>
    </lineage>
</organism>
<dbReference type="InterPro" id="IPR001041">
    <property type="entry name" value="2Fe-2S_ferredoxin-type"/>
</dbReference>
<protein>
    <submittedName>
        <fullName evidence="10">Stearoyl-CoA 9-desaturase electron transfer partner</fullName>
    </submittedName>
</protein>
<dbReference type="Gene3D" id="3.10.20.30">
    <property type="match status" value="1"/>
</dbReference>
<dbReference type="AlphaFoldDB" id="A0A143QRQ5"/>
<dbReference type="GO" id="GO:0051537">
    <property type="term" value="F:2 iron, 2 sulfur cluster binding"/>
    <property type="evidence" value="ECO:0007669"/>
    <property type="project" value="UniProtKB-KW"/>
</dbReference>
<evidence type="ECO:0000256" key="7">
    <source>
        <dbReference type="ARBA" id="ARBA00023004"/>
    </source>
</evidence>
<evidence type="ECO:0000313" key="11">
    <source>
        <dbReference type="Proteomes" id="UP000076038"/>
    </source>
</evidence>
<keyword evidence="3" id="KW-0001">2Fe-2S</keyword>
<evidence type="ECO:0000256" key="5">
    <source>
        <dbReference type="ARBA" id="ARBA00022827"/>
    </source>
</evidence>
<evidence type="ECO:0000313" key="10">
    <source>
        <dbReference type="EMBL" id="AMY25835.1"/>
    </source>
</evidence>
<proteinExistence type="predicted"/>
<dbReference type="PANTHER" id="PTHR47354">
    <property type="entry name" value="NADH OXIDOREDUCTASE HCR"/>
    <property type="match status" value="1"/>
</dbReference>
<keyword evidence="2" id="KW-0285">Flavoprotein</keyword>
<dbReference type="EMBL" id="CP015220">
    <property type="protein sequence ID" value="AMY25835.1"/>
    <property type="molecule type" value="Genomic_DNA"/>
</dbReference>
<keyword evidence="4" id="KW-0479">Metal-binding</keyword>
<dbReference type="Proteomes" id="UP000076038">
    <property type="component" value="Chromosome"/>
</dbReference>
<evidence type="ECO:0000256" key="6">
    <source>
        <dbReference type="ARBA" id="ARBA00023002"/>
    </source>
</evidence>
<dbReference type="InterPro" id="IPR017938">
    <property type="entry name" value="Riboflavin_synthase-like_b-brl"/>
</dbReference>
<reference evidence="11" key="2">
    <citation type="submission" date="2016-04" db="EMBL/GenBank/DDBJ databases">
        <title>Complete Genome and Plasmid Sequences for Rhodococcus fascians D188 and Draft Sequences for Rhodococcus spp. Isolates PBTS 1 and PBTS 2.</title>
        <authorList>
            <person name="Stamer R."/>
            <person name="Vereecke D."/>
            <person name="Zhang Y."/>
            <person name="Schilkey F."/>
            <person name="Devitt N."/>
            <person name="Randall J."/>
        </authorList>
    </citation>
    <scope>NUCLEOTIDE SEQUENCE [LARGE SCALE GENOMIC DNA]</scope>
    <source>
        <strain evidence="11">PBTS2</strain>
    </source>
</reference>
<dbReference type="PROSITE" id="PS51384">
    <property type="entry name" value="FAD_FR"/>
    <property type="match status" value="1"/>
</dbReference>
<accession>A0A143QRQ5</accession>
<evidence type="ECO:0000256" key="3">
    <source>
        <dbReference type="ARBA" id="ARBA00022714"/>
    </source>
</evidence>
<dbReference type="CDD" id="cd06216">
    <property type="entry name" value="FNR_iron_sulfur_binding_2"/>
    <property type="match status" value="1"/>
</dbReference>
<dbReference type="PRINTS" id="PR00410">
    <property type="entry name" value="PHEHYDRXLASE"/>
</dbReference>
<dbReference type="KEGG" id="rhs:A3Q41_04565"/>
<dbReference type="Gene3D" id="3.40.50.80">
    <property type="entry name" value="Nucleotide-binding domain of ferredoxin-NADP reductase (FNR) module"/>
    <property type="match status" value="1"/>
</dbReference>
<reference evidence="10 11" key="1">
    <citation type="journal article" date="2016" name="Genome Announc.">
        <title>Complete Genome and Plasmid Sequences for Rhodococcus fascians D188 and Draft Sequences for Rhodococcus Isolates PBTS 1 and PBTS 2.</title>
        <authorList>
            <person name="Stamler R.A."/>
            <person name="Vereecke D."/>
            <person name="Zhang Y."/>
            <person name="Schilkey F."/>
            <person name="Devitt N."/>
            <person name="Randall J.J."/>
        </authorList>
    </citation>
    <scope>NUCLEOTIDE SEQUENCE [LARGE SCALE GENOMIC DNA]</scope>
    <source>
        <strain evidence="10 11">PBTS2</strain>
    </source>
</reference>
<dbReference type="Pfam" id="PF00970">
    <property type="entry name" value="FAD_binding_6"/>
    <property type="match status" value="1"/>
</dbReference>
<keyword evidence="11" id="KW-1185">Reference proteome</keyword>
<comment type="cofactor">
    <cofactor evidence="1">
        <name>FAD</name>
        <dbReference type="ChEBI" id="CHEBI:57692"/>
    </cofactor>
</comment>
<dbReference type="Pfam" id="PF00175">
    <property type="entry name" value="NAD_binding_1"/>
    <property type="match status" value="1"/>
</dbReference>
<dbReference type="SUPFAM" id="SSF54292">
    <property type="entry name" value="2Fe-2S ferredoxin-like"/>
    <property type="match status" value="1"/>
</dbReference>
<dbReference type="OrthoDB" id="9796486at2"/>
<dbReference type="InterPro" id="IPR036010">
    <property type="entry name" value="2Fe-2S_ferredoxin-like_sf"/>
</dbReference>
<evidence type="ECO:0000256" key="1">
    <source>
        <dbReference type="ARBA" id="ARBA00001974"/>
    </source>
</evidence>
<dbReference type="PANTHER" id="PTHR47354:SF6">
    <property type="entry name" value="NADH OXIDOREDUCTASE HCR"/>
    <property type="match status" value="1"/>
</dbReference>
<evidence type="ECO:0000256" key="2">
    <source>
        <dbReference type="ARBA" id="ARBA00022630"/>
    </source>
</evidence>